<gene>
    <name evidence="2" type="ORF">TSPGSL018_26147</name>
</gene>
<sequence length="110" mass="12095">ALAKKQRRILVAKDELRRKVKKMVPEVENTIWKRSTPLQPPKPADAPKSSNSSFVAENKIDGIIQPVDAQSSKNRNSARNQMSPSALPGYTGASEDERVEKAAVEALKSL</sequence>
<organism evidence="2">
    <name type="scientific">Tetraselmis sp. GSL018</name>
    <dbReference type="NCBI Taxonomy" id="582737"/>
    <lineage>
        <taxon>Eukaryota</taxon>
        <taxon>Viridiplantae</taxon>
        <taxon>Chlorophyta</taxon>
        <taxon>core chlorophytes</taxon>
        <taxon>Chlorodendrophyceae</taxon>
        <taxon>Chlorodendrales</taxon>
        <taxon>Chlorodendraceae</taxon>
        <taxon>Tetraselmis</taxon>
    </lineage>
</organism>
<accession>A0A061QSL0</accession>
<evidence type="ECO:0000313" key="2">
    <source>
        <dbReference type="EMBL" id="JAC61469.1"/>
    </source>
</evidence>
<feature type="non-terminal residue" evidence="2">
    <location>
        <position position="1"/>
    </location>
</feature>
<dbReference type="AlphaFoldDB" id="A0A061QSL0"/>
<evidence type="ECO:0000256" key="1">
    <source>
        <dbReference type="SAM" id="MobiDB-lite"/>
    </source>
</evidence>
<reference evidence="2" key="1">
    <citation type="submission" date="2014-05" db="EMBL/GenBank/DDBJ databases">
        <title>The transcriptome of the halophilic microalga Tetraselmis sp. GSL018 isolated from the Great Salt Lake, Utah.</title>
        <authorList>
            <person name="Jinkerson R.E."/>
            <person name="D'Adamo S."/>
            <person name="Posewitz M.C."/>
        </authorList>
    </citation>
    <scope>NUCLEOTIDE SEQUENCE</scope>
    <source>
        <strain evidence="2">GSL018</strain>
    </source>
</reference>
<dbReference type="EMBL" id="GBEZ01025647">
    <property type="protein sequence ID" value="JAC61469.1"/>
    <property type="molecule type" value="Transcribed_RNA"/>
</dbReference>
<name>A0A061QSL0_9CHLO</name>
<feature type="compositionally biased region" description="Polar residues" evidence="1">
    <location>
        <begin position="68"/>
        <end position="84"/>
    </location>
</feature>
<protein>
    <submittedName>
        <fullName evidence="2">Uncharacterized protein</fullName>
    </submittedName>
</protein>
<proteinExistence type="predicted"/>
<feature type="region of interest" description="Disordered" evidence="1">
    <location>
        <begin position="31"/>
        <end position="97"/>
    </location>
</feature>